<dbReference type="Pfam" id="PF01810">
    <property type="entry name" value="LysE"/>
    <property type="match status" value="1"/>
</dbReference>
<evidence type="ECO:0000256" key="1">
    <source>
        <dbReference type="ARBA" id="ARBA00004651"/>
    </source>
</evidence>
<comment type="subcellular location">
    <subcellularLocation>
        <location evidence="1">Cell membrane</location>
        <topology evidence="1">Multi-pass membrane protein</topology>
    </subcellularLocation>
</comment>
<keyword evidence="8" id="KW-1185">Reference proteome</keyword>
<gene>
    <name evidence="7" type="ORF">K8N75_03485</name>
</gene>
<evidence type="ECO:0000256" key="5">
    <source>
        <dbReference type="ARBA" id="ARBA00023136"/>
    </source>
</evidence>
<dbReference type="EMBL" id="JAIOUQ010000003">
    <property type="protein sequence ID" value="MBZ2165105.1"/>
    <property type="molecule type" value="Genomic_DNA"/>
</dbReference>
<feature type="transmembrane region" description="Helical" evidence="6">
    <location>
        <begin position="145"/>
        <end position="166"/>
    </location>
</feature>
<dbReference type="PANTHER" id="PTHR38825:SF1">
    <property type="entry name" value="TRANSPORTER, LYSE FAMILY"/>
    <property type="match status" value="1"/>
</dbReference>
<keyword evidence="2" id="KW-1003">Cell membrane</keyword>
<keyword evidence="3 6" id="KW-0812">Transmembrane</keyword>
<dbReference type="RefSeq" id="WP_223790732.1">
    <property type="nucleotide sequence ID" value="NZ_JAIOUQ010000003.1"/>
</dbReference>
<evidence type="ECO:0000313" key="8">
    <source>
        <dbReference type="Proteomes" id="UP000825933"/>
    </source>
</evidence>
<dbReference type="InterPro" id="IPR001123">
    <property type="entry name" value="LeuE-type"/>
</dbReference>
<dbReference type="AlphaFoldDB" id="A0A8T5V098"/>
<feature type="transmembrane region" description="Helical" evidence="6">
    <location>
        <begin position="38"/>
        <end position="67"/>
    </location>
</feature>
<keyword evidence="4 6" id="KW-1133">Transmembrane helix</keyword>
<dbReference type="PANTHER" id="PTHR38825">
    <property type="entry name" value="LYSINE EXPORTER PROTEIN (LYSE/YGGA)"/>
    <property type="match status" value="1"/>
</dbReference>
<sequence length="209" mass="22847">MIEILLFIITSFAVGLSGALVPGPMLTVTISDSLKRGFIAGPLIVIGHYIAELALILLIFAGLGWFIGSSTAVFFIGTLGGIMMLLMGFRITRSSNSLSELKENNGITKDYGPILSGFFTSVSNPFFFIWWATIGWAFIFKGLELAGILGVLGFLVGHWASDLSWFSGVSFFTSRGSQIMTEKHYKFIMNISGIFLMILGIYFLLNAQN</sequence>
<dbReference type="Proteomes" id="UP000825933">
    <property type="component" value="Unassembled WGS sequence"/>
</dbReference>
<evidence type="ECO:0000256" key="6">
    <source>
        <dbReference type="SAM" id="Phobius"/>
    </source>
</evidence>
<reference evidence="8" key="1">
    <citation type="journal article" date="2022" name="Microbiol. Resour. Announc.">
        <title>Draft Genome Sequence of a Methanogenic Archaeon from West Spitsbergen Permafrost.</title>
        <authorList>
            <person name="Trubitsyn V."/>
            <person name="Rivkina E."/>
            <person name="Shcherbakova V."/>
        </authorList>
    </citation>
    <scope>NUCLEOTIDE SEQUENCE [LARGE SCALE GENOMIC DNA]</scope>
    <source>
        <strain evidence="8">VT</strain>
    </source>
</reference>
<evidence type="ECO:0000256" key="4">
    <source>
        <dbReference type="ARBA" id="ARBA00022989"/>
    </source>
</evidence>
<feature type="transmembrane region" description="Helical" evidence="6">
    <location>
        <begin position="73"/>
        <end position="92"/>
    </location>
</feature>
<evidence type="ECO:0000313" key="7">
    <source>
        <dbReference type="EMBL" id="MBZ2165105.1"/>
    </source>
</evidence>
<protein>
    <submittedName>
        <fullName evidence="7">LysE family translocator</fullName>
    </submittedName>
</protein>
<keyword evidence="5 6" id="KW-0472">Membrane</keyword>
<feature type="transmembrane region" description="Helical" evidence="6">
    <location>
        <begin position="113"/>
        <end position="139"/>
    </location>
</feature>
<evidence type="ECO:0000256" key="2">
    <source>
        <dbReference type="ARBA" id="ARBA00022475"/>
    </source>
</evidence>
<organism evidence="7 8">
    <name type="scientific">Methanobacterium spitsbergense</name>
    <dbReference type="NCBI Taxonomy" id="2874285"/>
    <lineage>
        <taxon>Archaea</taxon>
        <taxon>Methanobacteriati</taxon>
        <taxon>Methanobacteriota</taxon>
        <taxon>Methanomada group</taxon>
        <taxon>Methanobacteria</taxon>
        <taxon>Methanobacteriales</taxon>
        <taxon>Methanobacteriaceae</taxon>
        <taxon>Methanobacterium</taxon>
    </lineage>
</organism>
<proteinExistence type="predicted"/>
<evidence type="ECO:0000256" key="3">
    <source>
        <dbReference type="ARBA" id="ARBA00022692"/>
    </source>
</evidence>
<feature type="transmembrane region" description="Helical" evidence="6">
    <location>
        <begin position="187"/>
        <end position="205"/>
    </location>
</feature>
<name>A0A8T5V098_9EURY</name>
<comment type="caution">
    <text evidence="7">The sequence shown here is derived from an EMBL/GenBank/DDBJ whole genome shotgun (WGS) entry which is preliminary data.</text>
</comment>
<accession>A0A8T5V098</accession>
<dbReference type="GO" id="GO:0005886">
    <property type="term" value="C:plasma membrane"/>
    <property type="evidence" value="ECO:0007669"/>
    <property type="project" value="UniProtKB-SubCell"/>
</dbReference>
<feature type="transmembrane region" description="Helical" evidence="6">
    <location>
        <begin position="6"/>
        <end position="26"/>
    </location>
</feature>
<dbReference type="GO" id="GO:0006865">
    <property type="term" value="P:amino acid transport"/>
    <property type="evidence" value="ECO:0007669"/>
    <property type="project" value="InterPro"/>
</dbReference>